<organism evidence="2 3">
    <name type="scientific">Actinoplanes nipponensis</name>
    <dbReference type="NCBI Taxonomy" id="135950"/>
    <lineage>
        <taxon>Bacteria</taxon>
        <taxon>Bacillati</taxon>
        <taxon>Actinomycetota</taxon>
        <taxon>Actinomycetes</taxon>
        <taxon>Micromonosporales</taxon>
        <taxon>Micromonosporaceae</taxon>
        <taxon>Actinoplanes</taxon>
    </lineage>
</organism>
<keyword evidence="2" id="KW-0540">Nuclease</keyword>
<dbReference type="InterPro" id="IPR036691">
    <property type="entry name" value="Endo/exonu/phosph_ase_sf"/>
</dbReference>
<dbReference type="GO" id="GO:0006506">
    <property type="term" value="P:GPI anchor biosynthetic process"/>
    <property type="evidence" value="ECO:0007669"/>
    <property type="project" value="TreeGrafter"/>
</dbReference>
<keyword evidence="3" id="KW-1185">Reference proteome</keyword>
<accession>A0A919JCU6</accession>
<dbReference type="PANTHER" id="PTHR14859">
    <property type="entry name" value="CALCOFLUOR WHITE HYPERSENSITIVE PROTEIN PRECURSOR"/>
    <property type="match status" value="1"/>
</dbReference>
<dbReference type="GO" id="GO:0016020">
    <property type="term" value="C:membrane"/>
    <property type="evidence" value="ECO:0007669"/>
    <property type="project" value="GOC"/>
</dbReference>
<comment type="caution">
    <text evidence="2">The sequence shown here is derived from an EMBL/GenBank/DDBJ whole genome shotgun (WGS) entry which is preliminary data.</text>
</comment>
<sequence length="266" mass="28662">MRVMTWNVWWRFGGNWRERAAGIRTTLETYQPDVLGLVEAWSADGTTQPDVLAGELGRHACFAPTSLPPAPDPIEEPGQAGATVGLGLLSRWPILRTEVRELPHPQRPGAPPTALVAALDHPRGELHVIVTCREWEPHYAQDRAAQTRALAALVTDPAFDGPLPVLLIGDLNAPPDEPELAPLRAVTVDTWEAGGGDPTATTLDSLLPYAPLEATTLIDRRIDHVLVRPGRPGAPVTVRGAFIAGDRPIDGLYPSDHYAIGADLDP</sequence>
<dbReference type="Gene3D" id="3.60.10.10">
    <property type="entry name" value="Endonuclease/exonuclease/phosphatase"/>
    <property type="match status" value="1"/>
</dbReference>
<reference evidence="2" key="1">
    <citation type="submission" date="2021-01" db="EMBL/GenBank/DDBJ databases">
        <title>Whole genome shotgun sequence of Actinoplanes nipponensis NBRC 14063.</title>
        <authorList>
            <person name="Komaki H."/>
            <person name="Tamura T."/>
        </authorList>
    </citation>
    <scope>NUCLEOTIDE SEQUENCE</scope>
    <source>
        <strain evidence="2">NBRC 14063</strain>
    </source>
</reference>
<proteinExistence type="predicted"/>
<gene>
    <name evidence="2" type="ORF">Ani05nite_15900</name>
</gene>
<name>A0A919JCU6_9ACTN</name>
<dbReference type="GO" id="GO:0004519">
    <property type="term" value="F:endonuclease activity"/>
    <property type="evidence" value="ECO:0007669"/>
    <property type="project" value="UniProtKB-KW"/>
</dbReference>
<keyword evidence="2" id="KW-0378">Hydrolase</keyword>
<dbReference type="AlphaFoldDB" id="A0A919JCU6"/>
<evidence type="ECO:0000313" key="2">
    <source>
        <dbReference type="EMBL" id="GIE48056.1"/>
    </source>
</evidence>
<protein>
    <submittedName>
        <fullName evidence="2">Endonuclease</fullName>
    </submittedName>
</protein>
<dbReference type="Proteomes" id="UP000647172">
    <property type="component" value="Unassembled WGS sequence"/>
</dbReference>
<dbReference type="InterPro" id="IPR005135">
    <property type="entry name" value="Endo/exonuclease/phosphatase"/>
</dbReference>
<evidence type="ECO:0000313" key="3">
    <source>
        <dbReference type="Proteomes" id="UP000647172"/>
    </source>
</evidence>
<evidence type="ECO:0000259" key="1">
    <source>
        <dbReference type="Pfam" id="PF03372"/>
    </source>
</evidence>
<dbReference type="SUPFAM" id="SSF56219">
    <property type="entry name" value="DNase I-like"/>
    <property type="match status" value="1"/>
</dbReference>
<dbReference type="EMBL" id="BOMQ01000019">
    <property type="protein sequence ID" value="GIE48056.1"/>
    <property type="molecule type" value="Genomic_DNA"/>
</dbReference>
<dbReference type="RefSeq" id="WP_203766421.1">
    <property type="nucleotide sequence ID" value="NZ_BOMQ01000019.1"/>
</dbReference>
<feature type="domain" description="Endonuclease/exonuclease/phosphatase" evidence="1">
    <location>
        <begin position="4"/>
        <end position="257"/>
    </location>
</feature>
<keyword evidence="2" id="KW-0255">Endonuclease</keyword>
<dbReference type="PANTHER" id="PTHR14859:SF1">
    <property type="entry name" value="PGAP2-INTERACTING PROTEIN"/>
    <property type="match status" value="1"/>
</dbReference>
<dbReference type="InterPro" id="IPR051916">
    <property type="entry name" value="GPI-anchor_lipid_remodeler"/>
</dbReference>
<dbReference type="Pfam" id="PF03372">
    <property type="entry name" value="Exo_endo_phos"/>
    <property type="match status" value="1"/>
</dbReference>